<keyword evidence="3" id="KW-1185">Reference proteome</keyword>
<accession>A0A7J7IZA7</accession>
<reference evidence="2" key="1">
    <citation type="submission" date="2020-06" db="EMBL/GenBank/DDBJ databases">
        <title>Draft genome of Bugula neritina, a colonial animal packing powerful symbionts and potential medicines.</title>
        <authorList>
            <person name="Rayko M."/>
        </authorList>
    </citation>
    <scope>NUCLEOTIDE SEQUENCE [LARGE SCALE GENOMIC DNA]</scope>
    <source>
        <strain evidence="2">Kwan_BN1</strain>
    </source>
</reference>
<comment type="caution">
    <text evidence="2">The sequence shown here is derived from an EMBL/GenBank/DDBJ whole genome shotgun (WGS) entry which is preliminary data.</text>
</comment>
<protein>
    <submittedName>
        <fullName evidence="2">Uncharacterized protein</fullName>
    </submittedName>
</protein>
<organism evidence="2 3">
    <name type="scientific">Bugula neritina</name>
    <name type="common">Brown bryozoan</name>
    <name type="synonym">Sertularia neritina</name>
    <dbReference type="NCBI Taxonomy" id="10212"/>
    <lineage>
        <taxon>Eukaryota</taxon>
        <taxon>Metazoa</taxon>
        <taxon>Spiralia</taxon>
        <taxon>Lophotrochozoa</taxon>
        <taxon>Bryozoa</taxon>
        <taxon>Gymnolaemata</taxon>
        <taxon>Cheilostomatida</taxon>
        <taxon>Flustrina</taxon>
        <taxon>Buguloidea</taxon>
        <taxon>Bugulidae</taxon>
        <taxon>Bugula</taxon>
    </lineage>
</organism>
<feature type="region of interest" description="Disordered" evidence="1">
    <location>
        <begin position="21"/>
        <end position="46"/>
    </location>
</feature>
<evidence type="ECO:0000313" key="3">
    <source>
        <dbReference type="Proteomes" id="UP000593567"/>
    </source>
</evidence>
<sequence>MSNSQLFDDDMSIMSSMVGSEFSRSDPNLSDIGAESEYDNYRPGSSRHSAHDFFTNKSINDIDFNQFSNIDFDKIKINESMTTEDYILNLQEHIENKQKSQVVTDV</sequence>
<gene>
    <name evidence="2" type="ORF">EB796_022456</name>
</gene>
<evidence type="ECO:0000256" key="1">
    <source>
        <dbReference type="SAM" id="MobiDB-lite"/>
    </source>
</evidence>
<dbReference type="Proteomes" id="UP000593567">
    <property type="component" value="Unassembled WGS sequence"/>
</dbReference>
<dbReference type="EMBL" id="VXIV02003247">
    <property type="protein sequence ID" value="KAF6019253.1"/>
    <property type="molecule type" value="Genomic_DNA"/>
</dbReference>
<evidence type="ECO:0000313" key="2">
    <source>
        <dbReference type="EMBL" id="KAF6019253.1"/>
    </source>
</evidence>
<proteinExistence type="predicted"/>
<dbReference type="AlphaFoldDB" id="A0A7J7IZA7"/>
<name>A0A7J7IZA7_BUGNE</name>